<dbReference type="GO" id="GO:0006418">
    <property type="term" value="P:tRNA aminoacylation for protein translation"/>
    <property type="evidence" value="ECO:0007669"/>
    <property type="project" value="InterPro"/>
</dbReference>
<sequence>MPMLSTHLHEHLNLSSAERQLDFPEYFPWRDTILEAEINEMMEVVVSIRRLKRMFNMTAKNKTRVILITPSSRFLELIEVMEDLVGCEKITVQNQAGSIDFTETVSCKVGDATMHLLISPELRRSFEVNLQHLEKKRVKLIANLDKVKKLVSSDGYKLNATIKTQENNQKKIKALEEDLARITLMKELSESLNLQ</sequence>
<organism evidence="2 3">
    <name type="scientific">Oryctes borbonicus</name>
    <dbReference type="NCBI Taxonomy" id="1629725"/>
    <lineage>
        <taxon>Eukaryota</taxon>
        <taxon>Metazoa</taxon>
        <taxon>Ecdysozoa</taxon>
        <taxon>Arthropoda</taxon>
        <taxon>Hexapoda</taxon>
        <taxon>Insecta</taxon>
        <taxon>Pterygota</taxon>
        <taxon>Neoptera</taxon>
        <taxon>Endopterygota</taxon>
        <taxon>Coleoptera</taxon>
        <taxon>Polyphaga</taxon>
        <taxon>Scarabaeiformia</taxon>
        <taxon>Scarabaeidae</taxon>
        <taxon>Dynastinae</taxon>
        <taxon>Oryctes</taxon>
    </lineage>
</organism>
<dbReference type="InterPro" id="IPR009080">
    <property type="entry name" value="tRNAsynth_Ia_anticodon-bd"/>
</dbReference>
<dbReference type="AlphaFoldDB" id="A0A0T6B6V4"/>
<name>A0A0T6B6V4_9SCAR</name>
<reference evidence="2 3" key="1">
    <citation type="submission" date="2015-09" db="EMBL/GenBank/DDBJ databases">
        <title>Draft genome of the scarab beetle Oryctes borbonicus.</title>
        <authorList>
            <person name="Meyer J.M."/>
            <person name="Markov G.V."/>
            <person name="Baskaran P."/>
            <person name="Herrmann M."/>
            <person name="Sommer R.J."/>
            <person name="Roedelsperger C."/>
        </authorList>
    </citation>
    <scope>NUCLEOTIDE SEQUENCE [LARGE SCALE GENOMIC DNA]</scope>
    <source>
        <strain evidence="2">OB123</strain>
        <tissue evidence="2">Whole animal</tissue>
    </source>
</reference>
<dbReference type="GO" id="GO:0005524">
    <property type="term" value="F:ATP binding"/>
    <property type="evidence" value="ECO:0007669"/>
    <property type="project" value="InterPro"/>
</dbReference>
<gene>
    <name evidence="2" type="ORF">AMK59_3838</name>
</gene>
<feature type="coiled-coil region" evidence="1">
    <location>
        <begin position="123"/>
        <end position="185"/>
    </location>
</feature>
<evidence type="ECO:0000256" key="1">
    <source>
        <dbReference type="SAM" id="Coils"/>
    </source>
</evidence>
<proteinExistence type="predicted"/>
<evidence type="ECO:0000313" key="3">
    <source>
        <dbReference type="Proteomes" id="UP000051574"/>
    </source>
</evidence>
<keyword evidence="1" id="KW-0175">Coiled coil</keyword>
<evidence type="ECO:0008006" key="4">
    <source>
        <dbReference type="Google" id="ProtNLM"/>
    </source>
</evidence>
<evidence type="ECO:0000313" key="2">
    <source>
        <dbReference type="EMBL" id="KRT83087.1"/>
    </source>
</evidence>
<keyword evidence="3" id="KW-1185">Reference proteome</keyword>
<dbReference type="GO" id="GO:0004812">
    <property type="term" value="F:aminoacyl-tRNA ligase activity"/>
    <property type="evidence" value="ECO:0007669"/>
    <property type="project" value="InterPro"/>
</dbReference>
<accession>A0A0T6B6V4</accession>
<dbReference type="OrthoDB" id="629407at2759"/>
<comment type="caution">
    <text evidence="2">The sequence shown here is derived from an EMBL/GenBank/DDBJ whole genome shotgun (WGS) entry which is preliminary data.</text>
</comment>
<dbReference type="EMBL" id="LJIG01009434">
    <property type="protein sequence ID" value="KRT83087.1"/>
    <property type="molecule type" value="Genomic_DNA"/>
</dbReference>
<dbReference type="SUPFAM" id="SSF47323">
    <property type="entry name" value="Anticodon-binding domain of a subclass of class I aminoacyl-tRNA synthetases"/>
    <property type="match status" value="1"/>
</dbReference>
<protein>
    <recommendedName>
        <fullName evidence="4">Valyl-tRNA synthetase tRNA-binding arm domain-containing protein</fullName>
    </recommendedName>
</protein>
<dbReference type="Proteomes" id="UP000051574">
    <property type="component" value="Unassembled WGS sequence"/>
</dbReference>